<proteinExistence type="predicted"/>
<sequence length="163" mass="17719">MNGSIMYNIPRLVDNHEGESEKRAPLLTLRLITLMIMVSLLTLHLKSMRVFRWEHSVSGGLLVTYAIAAAGLALCAGAEHCGSIALQAYLTGMGAVFMAVNAGVIWKRWRQAGDLTLVVAELLITLGIRLKWQVITKVVLSAAAAVALLTDLILITFLYIKSS</sequence>
<gene>
    <name evidence="3" type="primary">LOC135194632</name>
</gene>
<evidence type="ECO:0000313" key="2">
    <source>
        <dbReference type="Proteomes" id="UP001652626"/>
    </source>
</evidence>
<dbReference type="GeneID" id="135194632"/>
<organism evidence="2 3">
    <name type="scientific">Vanessa tameamea</name>
    <name type="common">Kamehameha butterfly</name>
    <dbReference type="NCBI Taxonomy" id="334116"/>
    <lineage>
        <taxon>Eukaryota</taxon>
        <taxon>Metazoa</taxon>
        <taxon>Ecdysozoa</taxon>
        <taxon>Arthropoda</taxon>
        <taxon>Hexapoda</taxon>
        <taxon>Insecta</taxon>
        <taxon>Pterygota</taxon>
        <taxon>Neoptera</taxon>
        <taxon>Endopterygota</taxon>
        <taxon>Lepidoptera</taxon>
        <taxon>Glossata</taxon>
        <taxon>Ditrysia</taxon>
        <taxon>Papilionoidea</taxon>
        <taxon>Nymphalidae</taxon>
        <taxon>Nymphalinae</taxon>
        <taxon>Vanessa</taxon>
    </lineage>
</organism>
<feature type="transmembrane region" description="Helical" evidence="1">
    <location>
        <begin position="138"/>
        <end position="160"/>
    </location>
</feature>
<accession>A0ABM4AYG2</accession>
<protein>
    <submittedName>
        <fullName evidence="3">Uncharacterized protein LOC135194632</fullName>
    </submittedName>
</protein>
<feature type="transmembrane region" description="Helical" evidence="1">
    <location>
        <begin position="57"/>
        <end position="78"/>
    </location>
</feature>
<feature type="transmembrane region" description="Helical" evidence="1">
    <location>
        <begin position="27"/>
        <end position="45"/>
    </location>
</feature>
<keyword evidence="2" id="KW-1185">Reference proteome</keyword>
<dbReference type="Proteomes" id="UP001652626">
    <property type="component" value="Chromosome Z"/>
</dbReference>
<keyword evidence="1" id="KW-0472">Membrane</keyword>
<dbReference type="RefSeq" id="XP_064076344.1">
    <property type="nucleotide sequence ID" value="XM_064220274.1"/>
</dbReference>
<keyword evidence="1" id="KW-1133">Transmembrane helix</keyword>
<feature type="transmembrane region" description="Helical" evidence="1">
    <location>
        <begin position="84"/>
        <end position="106"/>
    </location>
</feature>
<name>A0ABM4AYG2_VANTA</name>
<evidence type="ECO:0000256" key="1">
    <source>
        <dbReference type="SAM" id="Phobius"/>
    </source>
</evidence>
<keyword evidence="1" id="KW-0812">Transmembrane</keyword>
<reference evidence="3" key="1">
    <citation type="submission" date="2025-08" db="UniProtKB">
        <authorList>
            <consortium name="RefSeq"/>
        </authorList>
    </citation>
    <scope>IDENTIFICATION</scope>
    <source>
        <tissue evidence="3">Whole body</tissue>
    </source>
</reference>
<evidence type="ECO:0000313" key="3">
    <source>
        <dbReference type="RefSeq" id="XP_064076344.1"/>
    </source>
</evidence>